<feature type="transmembrane region" description="Helical" evidence="6">
    <location>
        <begin position="6"/>
        <end position="26"/>
    </location>
</feature>
<dbReference type="PROSITE" id="PS51352">
    <property type="entry name" value="THIOREDOXIN_2"/>
    <property type="match status" value="1"/>
</dbReference>
<keyword evidence="4" id="KW-1015">Disulfide bond</keyword>
<dbReference type="EMBL" id="CP019937">
    <property type="protein sequence ID" value="ARO14547.1"/>
    <property type="molecule type" value="Genomic_DNA"/>
</dbReference>
<keyword evidence="9" id="KW-1185">Reference proteome</keyword>
<dbReference type="PANTHER" id="PTHR42852">
    <property type="entry name" value="THIOL:DISULFIDE INTERCHANGE PROTEIN DSBE"/>
    <property type="match status" value="1"/>
</dbReference>
<dbReference type="Gene3D" id="3.40.30.10">
    <property type="entry name" value="Glutaredoxin"/>
    <property type="match status" value="1"/>
</dbReference>
<protein>
    <submittedName>
        <fullName evidence="8">Thiol-disulfide interchange protein</fullName>
    </submittedName>
</protein>
<evidence type="ECO:0000256" key="3">
    <source>
        <dbReference type="ARBA" id="ARBA00022748"/>
    </source>
</evidence>
<comment type="subcellular location">
    <subcellularLocation>
        <location evidence="1">Cell envelope</location>
    </subcellularLocation>
</comment>
<dbReference type="AlphaFoldDB" id="A0A1W6NZV6"/>
<dbReference type="InterPro" id="IPR017937">
    <property type="entry name" value="Thioredoxin_CS"/>
</dbReference>
<name>A0A1W6NZV6_9RHOB</name>
<dbReference type="InterPro" id="IPR050553">
    <property type="entry name" value="Thioredoxin_ResA/DsbE_sf"/>
</dbReference>
<dbReference type="InterPro" id="IPR004799">
    <property type="entry name" value="Periplasmic_diS_OxRdtase_DsbE"/>
</dbReference>
<keyword evidence="5" id="KW-0676">Redox-active center</keyword>
<dbReference type="RefSeq" id="WP_085786081.1">
    <property type="nucleotide sequence ID" value="NZ_CP019937.1"/>
</dbReference>
<evidence type="ECO:0000259" key="7">
    <source>
        <dbReference type="PROSITE" id="PS51352"/>
    </source>
</evidence>
<dbReference type="CDD" id="cd03010">
    <property type="entry name" value="TlpA_like_DsbE"/>
    <property type="match status" value="1"/>
</dbReference>
<dbReference type="GO" id="GO:0017004">
    <property type="term" value="P:cytochrome complex assembly"/>
    <property type="evidence" value="ECO:0007669"/>
    <property type="project" value="UniProtKB-KW"/>
</dbReference>
<feature type="domain" description="Thioredoxin" evidence="7">
    <location>
        <begin position="35"/>
        <end position="176"/>
    </location>
</feature>
<dbReference type="InterPro" id="IPR013740">
    <property type="entry name" value="Redoxin"/>
</dbReference>
<proteinExistence type="inferred from homology"/>
<dbReference type="Pfam" id="PF08534">
    <property type="entry name" value="Redoxin"/>
    <property type="match status" value="1"/>
</dbReference>
<dbReference type="PROSITE" id="PS00194">
    <property type="entry name" value="THIOREDOXIN_1"/>
    <property type="match status" value="1"/>
</dbReference>
<keyword evidence="6" id="KW-0812">Transmembrane</keyword>
<keyword evidence="6" id="KW-0472">Membrane</keyword>
<keyword evidence="6" id="KW-1133">Transmembrane helix</keyword>
<evidence type="ECO:0000256" key="2">
    <source>
        <dbReference type="ARBA" id="ARBA00007758"/>
    </source>
</evidence>
<dbReference type="GO" id="GO:0030288">
    <property type="term" value="C:outer membrane-bounded periplasmic space"/>
    <property type="evidence" value="ECO:0007669"/>
    <property type="project" value="InterPro"/>
</dbReference>
<dbReference type="PANTHER" id="PTHR42852:SF6">
    <property type="entry name" value="THIOL:DISULFIDE INTERCHANGE PROTEIN DSBE"/>
    <property type="match status" value="1"/>
</dbReference>
<dbReference type="SUPFAM" id="SSF52833">
    <property type="entry name" value="Thioredoxin-like"/>
    <property type="match status" value="1"/>
</dbReference>
<dbReference type="OrthoDB" id="9799347at2"/>
<keyword evidence="3" id="KW-0201">Cytochrome c-type biogenesis</keyword>
<dbReference type="GO" id="GO:0015036">
    <property type="term" value="F:disulfide oxidoreductase activity"/>
    <property type="evidence" value="ECO:0007669"/>
    <property type="project" value="InterPro"/>
</dbReference>
<organism evidence="8 9">
    <name type="scientific">Ketogulonicigenium robustum</name>
    <dbReference type="NCBI Taxonomy" id="92947"/>
    <lineage>
        <taxon>Bacteria</taxon>
        <taxon>Pseudomonadati</taxon>
        <taxon>Pseudomonadota</taxon>
        <taxon>Alphaproteobacteria</taxon>
        <taxon>Rhodobacterales</taxon>
        <taxon>Roseobacteraceae</taxon>
        <taxon>Ketogulonicigenium</taxon>
    </lineage>
</organism>
<evidence type="ECO:0000313" key="8">
    <source>
        <dbReference type="EMBL" id="ARO14547.1"/>
    </source>
</evidence>
<comment type="similarity">
    <text evidence="2">Belongs to the thioredoxin family. DsbE subfamily.</text>
</comment>
<dbReference type="NCBIfam" id="TIGR00385">
    <property type="entry name" value="dsbE"/>
    <property type="match status" value="1"/>
</dbReference>
<dbReference type="Proteomes" id="UP000242447">
    <property type="component" value="Chromosome"/>
</dbReference>
<evidence type="ECO:0000256" key="5">
    <source>
        <dbReference type="ARBA" id="ARBA00023284"/>
    </source>
</evidence>
<evidence type="ECO:0000256" key="4">
    <source>
        <dbReference type="ARBA" id="ARBA00023157"/>
    </source>
</evidence>
<reference evidence="8 9" key="1">
    <citation type="submission" date="2017-02" db="EMBL/GenBank/DDBJ databases">
        <title>Ketogulonicigenium robustum SPU B003 Genome sequencing and assembly.</title>
        <authorList>
            <person name="Li Y."/>
            <person name="Liu L."/>
            <person name="Wang C."/>
            <person name="Zhang M."/>
            <person name="Zhang T."/>
            <person name="Zhang Y."/>
        </authorList>
    </citation>
    <scope>NUCLEOTIDE SEQUENCE [LARGE SCALE GENOMIC DNA]</scope>
    <source>
        <strain evidence="8 9">SPU_B003</strain>
    </source>
</reference>
<accession>A0A1W6NZV6</accession>
<evidence type="ECO:0000313" key="9">
    <source>
        <dbReference type="Proteomes" id="UP000242447"/>
    </source>
</evidence>
<evidence type="ECO:0000256" key="6">
    <source>
        <dbReference type="SAM" id="Phobius"/>
    </source>
</evidence>
<dbReference type="STRING" id="92947.BVG79_01201"/>
<sequence length="177" mass="18865">MKINPLVLIPPLVFAAIAGFFVVGMLRENDGLPSTLIGQAVPTTDIAPLGDLPPLTDAALRDGQVKVVNFWASWCAPCRLEHPQLMALAEGGLPVYGVNYRDDPNDAQAFLQELGNPFTAIGTDPQARLGLEWGVYGVPETFLVGGDGKIIQRIAGPLVGGLYERRFMPALTAALAN</sequence>
<dbReference type="InterPro" id="IPR013766">
    <property type="entry name" value="Thioredoxin_domain"/>
</dbReference>
<gene>
    <name evidence="8" type="primary">ccmG</name>
    <name evidence="8" type="ORF">BVG79_01201</name>
</gene>
<dbReference type="InterPro" id="IPR036249">
    <property type="entry name" value="Thioredoxin-like_sf"/>
</dbReference>
<evidence type="ECO:0000256" key="1">
    <source>
        <dbReference type="ARBA" id="ARBA00004196"/>
    </source>
</evidence>
<dbReference type="KEGG" id="kro:BVG79_01201"/>